<protein>
    <submittedName>
        <fullName evidence="10">DDE Tnp4 domain-containing protein</fullName>
    </submittedName>
</protein>
<evidence type="ECO:0000256" key="3">
    <source>
        <dbReference type="ARBA" id="ARBA00006958"/>
    </source>
</evidence>
<dbReference type="GO" id="GO:0016787">
    <property type="term" value="F:hydrolase activity"/>
    <property type="evidence" value="ECO:0007669"/>
    <property type="project" value="UniProtKB-KW"/>
</dbReference>
<evidence type="ECO:0000256" key="8">
    <source>
        <dbReference type="SAM" id="MobiDB-lite"/>
    </source>
</evidence>
<comment type="similarity">
    <text evidence="3">Belongs to the HARBI1 family.</text>
</comment>
<keyword evidence="4" id="KW-0540">Nuclease</keyword>
<feature type="region of interest" description="Disordered" evidence="8">
    <location>
        <begin position="176"/>
        <end position="197"/>
    </location>
</feature>
<dbReference type="Pfam" id="PF13359">
    <property type="entry name" value="DDE_Tnp_4"/>
    <property type="match status" value="1"/>
</dbReference>
<dbReference type="GO" id="GO:0046872">
    <property type="term" value="F:metal ion binding"/>
    <property type="evidence" value="ECO:0007669"/>
    <property type="project" value="UniProtKB-KW"/>
</dbReference>
<evidence type="ECO:0000256" key="1">
    <source>
        <dbReference type="ARBA" id="ARBA00001968"/>
    </source>
</evidence>
<evidence type="ECO:0000256" key="4">
    <source>
        <dbReference type="ARBA" id="ARBA00022722"/>
    </source>
</evidence>
<reference evidence="11" key="1">
    <citation type="submission" date="2010-08" db="EMBL/GenBank/DDBJ databases">
        <authorList>
            <consortium name="Caenorhabditis japonica Sequencing Consortium"/>
            <person name="Wilson R.K."/>
        </authorList>
    </citation>
    <scope>NUCLEOTIDE SEQUENCE [LARGE SCALE GENOMIC DNA]</scope>
    <source>
        <strain evidence="11">DF5081</strain>
    </source>
</reference>
<keyword evidence="5" id="KW-0479">Metal-binding</keyword>
<proteinExistence type="inferred from homology"/>
<keyword evidence="11" id="KW-1185">Reference proteome</keyword>
<evidence type="ECO:0000313" key="11">
    <source>
        <dbReference type="Proteomes" id="UP000005237"/>
    </source>
</evidence>
<comment type="subcellular location">
    <subcellularLocation>
        <location evidence="2">Nucleus</location>
    </subcellularLocation>
</comment>
<accession>A0A8R1EKW7</accession>
<evidence type="ECO:0000313" key="10">
    <source>
        <dbReference type="EnsemblMetazoa" id="CJA36167.1"/>
    </source>
</evidence>
<keyword evidence="7" id="KW-0539">Nucleus</keyword>
<feature type="compositionally biased region" description="Acidic residues" evidence="8">
    <location>
        <begin position="181"/>
        <end position="195"/>
    </location>
</feature>
<name>A0A8R1EKW7_CAEJA</name>
<dbReference type="InterPro" id="IPR045249">
    <property type="entry name" value="HARBI1-like"/>
</dbReference>
<sequence length="214" mass="23948">MSSLRFKELTKIPGVVGAIDGTHVKIPAPPEDEYLFVNRKSYHSLNVGIASDFNLKIIWLCVKYGGSAHDSRVFRESTLHSQLQSGAVKGVLLGDSAYRAESFLLKPILNPKNNHEKRYTDSLCRGRVKVENCIGCLKRQFHSLHGELRYRPQKAALLIAAAVAFRNAAIDLKEPPFFDDIPSEDEDDDPSDDKEDAATISGQTFMNYVVSKYF</sequence>
<dbReference type="AlphaFoldDB" id="A0A8R1EKW7"/>
<feature type="domain" description="DDE Tnp4" evidence="9">
    <location>
        <begin position="19"/>
        <end position="167"/>
    </location>
</feature>
<dbReference type="GO" id="GO:0004518">
    <property type="term" value="F:nuclease activity"/>
    <property type="evidence" value="ECO:0007669"/>
    <property type="project" value="UniProtKB-KW"/>
</dbReference>
<dbReference type="GO" id="GO:0005634">
    <property type="term" value="C:nucleus"/>
    <property type="evidence" value="ECO:0007669"/>
    <property type="project" value="UniProtKB-SubCell"/>
</dbReference>
<dbReference type="Proteomes" id="UP000005237">
    <property type="component" value="Unassembled WGS sequence"/>
</dbReference>
<comment type="cofactor">
    <cofactor evidence="1">
        <name>a divalent metal cation</name>
        <dbReference type="ChEBI" id="CHEBI:60240"/>
    </cofactor>
</comment>
<reference evidence="10" key="2">
    <citation type="submission" date="2022-06" db="UniProtKB">
        <authorList>
            <consortium name="EnsemblMetazoa"/>
        </authorList>
    </citation>
    <scope>IDENTIFICATION</scope>
    <source>
        <strain evidence="10">DF5081</strain>
    </source>
</reference>
<evidence type="ECO:0000256" key="7">
    <source>
        <dbReference type="ARBA" id="ARBA00023242"/>
    </source>
</evidence>
<keyword evidence="6" id="KW-0378">Hydrolase</keyword>
<evidence type="ECO:0000256" key="2">
    <source>
        <dbReference type="ARBA" id="ARBA00004123"/>
    </source>
</evidence>
<organism evidence="10 11">
    <name type="scientific">Caenorhabditis japonica</name>
    <dbReference type="NCBI Taxonomy" id="281687"/>
    <lineage>
        <taxon>Eukaryota</taxon>
        <taxon>Metazoa</taxon>
        <taxon>Ecdysozoa</taxon>
        <taxon>Nematoda</taxon>
        <taxon>Chromadorea</taxon>
        <taxon>Rhabditida</taxon>
        <taxon>Rhabditina</taxon>
        <taxon>Rhabditomorpha</taxon>
        <taxon>Rhabditoidea</taxon>
        <taxon>Rhabditidae</taxon>
        <taxon>Peloderinae</taxon>
        <taxon>Caenorhabditis</taxon>
    </lineage>
</organism>
<evidence type="ECO:0000259" key="9">
    <source>
        <dbReference type="Pfam" id="PF13359"/>
    </source>
</evidence>
<dbReference type="EnsemblMetazoa" id="CJA36167.1">
    <property type="protein sequence ID" value="CJA36167.1"/>
    <property type="gene ID" value="WBGene00212014"/>
</dbReference>
<dbReference type="PANTHER" id="PTHR22930:SF85">
    <property type="entry name" value="GH03217P-RELATED"/>
    <property type="match status" value="1"/>
</dbReference>
<evidence type="ECO:0000256" key="5">
    <source>
        <dbReference type="ARBA" id="ARBA00022723"/>
    </source>
</evidence>
<dbReference type="PANTHER" id="PTHR22930">
    <property type="match status" value="1"/>
</dbReference>
<dbReference type="InterPro" id="IPR027806">
    <property type="entry name" value="HARBI1_dom"/>
</dbReference>
<evidence type="ECO:0000256" key="6">
    <source>
        <dbReference type="ARBA" id="ARBA00022801"/>
    </source>
</evidence>